<sequence length="285" mass="34164">MKYTILSFNVTKQYFIFMQFIELHKIFQLFWNFKQLEKCIFLFINFILFNHDEILCSGYNVSLKYYHPYSRWQRRSLTPCAWLERGGFFNMPKYYNSLSPFAQRRHICSGYSSCPLTWLPTNDVKSLTFKLIGTDDMRDYEFQAHFCNRIYEARHRYCTMEEGEIAFELRQIGTWLMVDRINCRCLGIADVERYGYSKGVQFGDRVFRGNYIHMTCATKPQCKLDDYCYIETPSTDGYIYGGRVPCICPKQYHCPIYFIRDKRIPQINDDGRVISYGIKCKRRNY</sequence>
<keyword evidence="3" id="KW-1185">Reference proteome</keyword>
<dbReference type="EMBL" id="SKCS01000306">
    <property type="protein sequence ID" value="TNN11251.1"/>
    <property type="molecule type" value="Genomic_DNA"/>
</dbReference>
<dbReference type="AlphaFoldDB" id="A0A4Z2D447"/>
<feature type="domain" description="DUF5731" evidence="1">
    <location>
        <begin position="136"/>
        <end position="243"/>
    </location>
</feature>
<evidence type="ECO:0000313" key="2">
    <source>
        <dbReference type="EMBL" id="TNN11251.1"/>
    </source>
</evidence>
<name>A0A4Z2D447_SCHJA</name>
<proteinExistence type="predicted"/>
<accession>A0A4Z2D447</accession>
<dbReference type="Proteomes" id="UP000311919">
    <property type="component" value="Unassembled WGS sequence"/>
</dbReference>
<dbReference type="InterPro" id="IPR043789">
    <property type="entry name" value="DUF5731"/>
</dbReference>
<dbReference type="OrthoDB" id="6238511at2759"/>
<protein>
    <recommendedName>
        <fullName evidence="1">DUF5731 domain-containing protein</fullName>
    </recommendedName>
</protein>
<dbReference type="Pfam" id="PF19002">
    <property type="entry name" value="DUF5731"/>
    <property type="match status" value="1"/>
</dbReference>
<organism evidence="2 3">
    <name type="scientific">Schistosoma japonicum</name>
    <name type="common">Blood fluke</name>
    <dbReference type="NCBI Taxonomy" id="6182"/>
    <lineage>
        <taxon>Eukaryota</taxon>
        <taxon>Metazoa</taxon>
        <taxon>Spiralia</taxon>
        <taxon>Lophotrochozoa</taxon>
        <taxon>Platyhelminthes</taxon>
        <taxon>Trematoda</taxon>
        <taxon>Digenea</taxon>
        <taxon>Strigeidida</taxon>
        <taxon>Schistosomatoidea</taxon>
        <taxon>Schistosomatidae</taxon>
        <taxon>Schistosoma</taxon>
    </lineage>
</organism>
<evidence type="ECO:0000313" key="3">
    <source>
        <dbReference type="Proteomes" id="UP000311919"/>
    </source>
</evidence>
<reference evidence="2 3" key="1">
    <citation type="submission" date="2019-03" db="EMBL/GenBank/DDBJ databases">
        <title>An improved genome assembly of the fluke Schistosoma japonicum.</title>
        <authorList>
            <person name="Hu W."/>
            <person name="Luo F."/>
            <person name="Yin M."/>
            <person name="Mo X."/>
            <person name="Sun C."/>
            <person name="Wu Q."/>
            <person name="Zhu B."/>
            <person name="Xiang M."/>
            <person name="Wang J."/>
            <person name="Wang Y."/>
            <person name="Zhang T."/>
            <person name="Xu B."/>
            <person name="Zheng H."/>
            <person name="Feng Z."/>
        </authorList>
    </citation>
    <scope>NUCLEOTIDE SEQUENCE [LARGE SCALE GENOMIC DNA]</scope>
    <source>
        <strain evidence="2">HuSjv2</strain>
        <tissue evidence="2">Worms</tissue>
    </source>
</reference>
<gene>
    <name evidence="2" type="ORF">EWB00_004752</name>
</gene>
<evidence type="ECO:0000259" key="1">
    <source>
        <dbReference type="Pfam" id="PF19002"/>
    </source>
</evidence>
<comment type="caution">
    <text evidence="2">The sequence shown here is derived from an EMBL/GenBank/DDBJ whole genome shotgun (WGS) entry which is preliminary data.</text>
</comment>